<dbReference type="SUPFAM" id="SSF52540">
    <property type="entry name" value="P-loop containing nucleoside triphosphate hydrolases"/>
    <property type="match status" value="1"/>
</dbReference>
<dbReference type="GO" id="GO:0005737">
    <property type="term" value="C:cytoplasm"/>
    <property type="evidence" value="ECO:0007669"/>
    <property type="project" value="UniProtKB-SubCell"/>
</dbReference>
<keyword evidence="2" id="KW-0963">Cytoplasm</keyword>
<organism evidence="10 11">
    <name type="scientific">Zoarces viviparus</name>
    <name type="common">Viviparous eelpout</name>
    <name type="synonym">Blennius viviparus</name>
    <dbReference type="NCBI Taxonomy" id="48416"/>
    <lineage>
        <taxon>Eukaryota</taxon>
        <taxon>Metazoa</taxon>
        <taxon>Chordata</taxon>
        <taxon>Craniata</taxon>
        <taxon>Vertebrata</taxon>
        <taxon>Euteleostomi</taxon>
        <taxon>Actinopterygii</taxon>
        <taxon>Neopterygii</taxon>
        <taxon>Teleostei</taxon>
        <taxon>Neoteleostei</taxon>
        <taxon>Acanthomorphata</taxon>
        <taxon>Eupercaria</taxon>
        <taxon>Perciformes</taxon>
        <taxon>Cottioidei</taxon>
        <taxon>Zoarcales</taxon>
        <taxon>Zoarcidae</taxon>
        <taxon>Zoarcinae</taxon>
        <taxon>Zoarces</taxon>
    </lineage>
</organism>
<feature type="domain" description="NACHT" evidence="9">
    <location>
        <begin position="206"/>
        <end position="320"/>
    </location>
</feature>
<keyword evidence="5" id="KW-0067">ATP-binding</keyword>
<keyword evidence="4" id="KW-0547">Nucleotide-binding</keyword>
<protein>
    <submittedName>
        <fullName evidence="10">Uncharacterized protein</fullName>
    </submittedName>
</protein>
<accession>A0AAW1EN90</accession>
<dbReference type="InterPro" id="IPR001315">
    <property type="entry name" value="CARD"/>
</dbReference>
<dbReference type="PROSITE" id="PS50209">
    <property type="entry name" value="CARD"/>
    <property type="match status" value="1"/>
</dbReference>
<dbReference type="PROSITE" id="PS50837">
    <property type="entry name" value="NACHT"/>
    <property type="match status" value="1"/>
</dbReference>
<evidence type="ECO:0000259" key="8">
    <source>
        <dbReference type="PROSITE" id="PS50209"/>
    </source>
</evidence>
<proteinExistence type="predicted"/>
<dbReference type="InterPro" id="IPR011029">
    <property type="entry name" value="DEATH-like_dom_sf"/>
</dbReference>
<feature type="domain" description="CARD" evidence="8">
    <location>
        <begin position="4"/>
        <end position="76"/>
    </location>
</feature>
<dbReference type="CDD" id="cd01671">
    <property type="entry name" value="CARD"/>
    <property type="match status" value="1"/>
</dbReference>
<reference evidence="10 11" key="1">
    <citation type="journal article" date="2024" name="Genome Biol. Evol.">
        <title>Chromosome-level genome assembly of the viviparous eelpout Zoarces viviparus.</title>
        <authorList>
            <person name="Fuhrmann N."/>
            <person name="Brasseur M.V."/>
            <person name="Bakowski C.E."/>
            <person name="Podsiadlowski L."/>
            <person name="Prost S."/>
            <person name="Krehenwinkel H."/>
            <person name="Mayer C."/>
        </authorList>
    </citation>
    <scope>NUCLEOTIDE SEQUENCE [LARGE SCALE GENOMIC DNA]</scope>
    <source>
        <strain evidence="10">NO-MEL_2022_Ind0_liver</strain>
    </source>
</reference>
<dbReference type="GO" id="GO:0045087">
    <property type="term" value="P:innate immune response"/>
    <property type="evidence" value="ECO:0007669"/>
    <property type="project" value="UniProtKB-KW"/>
</dbReference>
<dbReference type="Proteomes" id="UP001488805">
    <property type="component" value="Unassembled WGS sequence"/>
</dbReference>
<keyword evidence="7" id="KW-0391">Immunity</keyword>
<dbReference type="GO" id="GO:0005524">
    <property type="term" value="F:ATP binding"/>
    <property type="evidence" value="ECO:0007669"/>
    <property type="project" value="UniProtKB-KW"/>
</dbReference>
<dbReference type="SUPFAM" id="SSF47986">
    <property type="entry name" value="DEATH domain"/>
    <property type="match status" value="1"/>
</dbReference>
<dbReference type="Gene3D" id="1.10.533.10">
    <property type="entry name" value="Death Domain, Fas"/>
    <property type="match status" value="1"/>
</dbReference>
<evidence type="ECO:0000256" key="5">
    <source>
        <dbReference type="ARBA" id="ARBA00022840"/>
    </source>
</evidence>
<evidence type="ECO:0000256" key="7">
    <source>
        <dbReference type="ARBA" id="ARBA00022859"/>
    </source>
</evidence>
<dbReference type="Gene3D" id="3.40.50.300">
    <property type="entry name" value="P-loop containing nucleotide triphosphate hydrolases"/>
    <property type="match status" value="1"/>
</dbReference>
<gene>
    <name evidence="10" type="ORF">VZT92_018041</name>
</gene>
<dbReference type="Gene3D" id="3.80.10.10">
    <property type="entry name" value="Ribonuclease Inhibitor"/>
    <property type="match status" value="1"/>
</dbReference>
<evidence type="ECO:0000259" key="9">
    <source>
        <dbReference type="PROSITE" id="PS50837"/>
    </source>
</evidence>
<evidence type="ECO:0000313" key="11">
    <source>
        <dbReference type="Proteomes" id="UP001488805"/>
    </source>
</evidence>
<dbReference type="InterPro" id="IPR052090">
    <property type="entry name" value="Cytolytic_pore-forming_toxin"/>
</dbReference>
<comment type="subcellular location">
    <subcellularLocation>
        <location evidence="1">Cytoplasm</location>
    </subcellularLocation>
</comment>
<dbReference type="GO" id="GO:0042981">
    <property type="term" value="P:regulation of apoptotic process"/>
    <property type="evidence" value="ECO:0007669"/>
    <property type="project" value="InterPro"/>
</dbReference>
<keyword evidence="6" id="KW-0832">Ubl conjugation</keyword>
<name>A0AAW1EN90_ZOAVI</name>
<dbReference type="SMART" id="SM00382">
    <property type="entry name" value="AAA"/>
    <property type="match status" value="1"/>
</dbReference>
<dbReference type="PANTHER" id="PTHR31594:SF16">
    <property type="entry name" value="SI:CH211-281L24.3"/>
    <property type="match status" value="1"/>
</dbReference>
<dbReference type="Pfam" id="PF13516">
    <property type="entry name" value="LRR_6"/>
    <property type="match status" value="2"/>
</dbReference>
<dbReference type="Gene3D" id="1.20.58.1200">
    <property type="entry name" value="RNA silencing suppressor P21, N-terminal domain"/>
    <property type="match status" value="2"/>
</dbReference>
<evidence type="ECO:0000256" key="2">
    <source>
        <dbReference type="ARBA" id="ARBA00022490"/>
    </source>
</evidence>
<dbReference type="EMBL" id="JBCEZU010000156">
    <property type="protein sequence ID" value="KAK9524181.1"/>
    <property type="molecule type" value="Genomic_DNA"/>
</dbReference>
<dbReference type="PANTHER" id="PTHR31594">
    <property type="entry name" value="AIG1-TYPE G DOMAIN-CONTAINING PROTEIN"/>
    <property type="match status" value="1"/>
</dbReference>
<keyword evidence="3" id="KW-0399">Innate immunity</keyword>
<dbReference type="InterPro" id="IPR003593">
    <property type="entry name" value="AAA+_ATPase"/>
</dbReference>
<dbReference type="PROSITE" id="PS51450">
    <property type="entry name" value="LRR"/>
    <property type="match status" value="1"/>
</dbReference>
<keyword evidence="11" id="KW-1185">Reference proteome</keyword>
<comment type="caution">
    <text evidence="10">The sequence shown here is derived from an EMBL/GenBank/DDBJ whole genome shotgun (WGS) entry which is preliminary data.</text>
</comment>
<dbReference type="SUPFAM" id="SSF52047">
    <property type="entry name" value="RNI-like"/>
    <property type="match status" value="2"/>
</dbReference>
<dbReference type="InterPro" id="IPR032675">
    <property type="entry name" value="LRR_dom_sf"/>
</dbReference>
<dbReference type="Pfam" id="PF05729">
    <property type="entry name" value="NACHT"/>
    <property type="match status" value="1"/>
</dbReference>
<evidence type="ECO:0000313" key="10">
    <source>
        <dbReference type="EMBL" id="KAK9524181.1"/>
    </source>
</evidence>
<dbReference type="InterPro" id="IPR001611">
    <property type="entry name" value="Leu-rich_rpt"/>
</dbReference>
<dbReference type="InterPro" id="IPR007111">
    <property type="entry name" value="NACHT_NTPase"/>
</dbReference>
<evidence type="ECO:0000256" key="6">
    <source>
        <dbReference type="ARBA" id="ARBA00022843"/>
    </source>
</evidence>
<evidence type="ECO:0000256" key="1">
    <source>
        <dbReference type="ARBA" id="ARBA00004496"/>
    </source>
</evidence>
<evidence type="ECO:0000256" key="4">
    <source>
        <dbReference type="ARBA" id="ARBA00022741"/>
    </source>
</evidence>
<evidence type="ECO:0000256" key="3">
    <source>
        <dbReference type="ARBA" id="ARBA00022588"/>
    </source>
</evidence>
<dbReference type="InterPro" id="IPR027417">
    <property type="entry name" value="P-loop_NTPase"/>
</dbReference>
<dbReference type="Pfam" id="PF00619">
    <property type="entry name" value="CARD"/>
    <property type="match status" value="1"/>
</dbReference>
<sequence length="1595" mass="181301">MACTSHSASECVKNARKNLVGKLKNLSVILENLNQKRVLNDEEVCVIEAERNDYDKRRQILDSVIRKGEAACYEFLWILDVTRKRTLDKDLHYWISCFPFNEDSQTDASYLKGPRPCHRYQERLKSKARKISNDFWTANKNLFEGNNKPDLSYTPLVLDTQNISSPVKVKNFKSRKGKKSRSKKLRTYIPENKAGTSPSDLLKTGGNILLVGKPGIGKTAVTHQMLKLWAERDNKELDYMFYFDMRKKSDIKNLEDLLFGVFSEPDEGKEEVLLDIMNNSDKVTLIFDGITYLPDHPSVEKIVKKDLLSDAKVIVTLRPDDEEEFPSEDFVRVEVKGFNEQAIQTYLSAMLGEEQTKVFSNLELFTLCHVPMYALMVSVCFSSETPEDSPQPCSIADIYINIVRHCLQINSQTRNKDLNSLIKTKRDEILSLAEVAFHATEGKSVNLTELPCEDSCVLSFLNPLVIKVHPTDRITTYAFLHYTMQEFFAALWLLKNPDQIKDVLQQSLTEEKKHMKYLIPFMCRLLNVKSASLMKFLIPAQELKNTSNWFFKEMIDTLCETDEAGPEDSGLDVDMLFLCQCLYESQCPEACRNLLDKLDYHLDLSGESLDPLHCCAVAYVVAQSTERNISLNLEDVMVSEQGMRQLFGCLENVQRCDSLLLQLWRVLLLSEGQMEHISLLGLDGNQMHLPVEGQSELFERAVRVMQRNPTKVNVCLHWERETPVCPSLCTSLLEALPHISSLSFRMTHRDRALQDQEQETLERNKKQLLLDLCLKAALHEGHEGQIFLNEHVETKGFSAVIPKLRPLFQSAPSVWSIDLSERKTSILLEVLKLQPEKKQVKLMDWSHEESEVRSFLQCLPFISQLSIDPDWSDHSKTIKFFGNLFCAAAEREQTGEKMLELLSSVCSYKTFPLNDDDDDDDDDDDNDDPTYQSYFLLDLYSHLKDCETETGLSLLPSLQSVPSVWSIDLSERKTSILLEVLKLQPEKKQVKLMDWSHEESEVRSFLQCLPFISQLSCDPDFFQTVCTLICVRSREEAEQLSSLLQLLGFNLRLTGGLPRKTCRSVGTVLRRCGSEVDLILTPRKMSVRGASLLFRGATQVHSLRLSSDMALLLCRWVRRREADRRLAVEELSLSPQEAQPSQRVLLKIVSSLASLLRYWTVTRLDLTEFCAPALGLLPLLLHDGPLTIRLSGKTFQQLLSVLHEIQDKDLTWSFLSKVGGDLSSFCLNWELLHYLLQHSSALTITVNLRRNRFLRESVTRLLPFLDRIVFKGLCPSFVLTAIREIYKAGAAPLVAALLRSLDHEIDLTCRGMDSVDCAALLFTLRHSDGVKLNLLWTSVPAEEVESILFMLDKVSQISVDRKLLLRFVHSCAASHAQQGAAVHLLRTVQHRLDLSCSSCVELDVSETLRLTAEDCRAVSTILRSSSQKAELILQDCEVEDSGLDLLFPVLDRVLLRASKAVLLQLLSLVPVNSERDTVRRAVSLCAALGGELDLSHTTLDQRACGALSLMLEFSEGLTELDLSHCQLTDQLLLKLSTHLHKVQVLDLSHNNITDASTDNLLQLVSINPSMDTVRLFRNNIVDRTSFKKDKQFEIW</sequence>